<keyword evidence="2" id="KW-0500">Molybdenum</keyword>
<keyword evidence="8" id="KW-1185">Reference proteome</keyword>
<dbReference type="Pfam" id="PF03404">
    <property type="entry name" value="Mo-co_dimer"/>
    <property type="match status" value="1"/>
</dbReference>
<keyword evidence="4" id="KW-0560">Oxidoreductase</keyword>
<dbReference type="Pfam" id="PF00174">
    <property type="entry name" value="Oxidored_molyb"/>
    <property type="match status" value="1"/>
</dbReference>
<dbReference type="InterPro" id="IPR036374">
    <property type="entry name" value="OxRdtase_Mopterin-bd_sf"/>
</dbReference>
<protein>
    <submittedName>
        <fullName evidence="7">Sulfite oxidase</fullName>
    </submittedName>
</protein>
<proteinExistence type="predicted"/>
<dbReference type="InterPro" id="IPR014756">
    <property type="entry name" value="Ig_E-set"/>
</dbReference>
<keyword evidence="3" id="KW-0479">Metal-binding</keyword>
<dbReference type="InterPro" id="IPR000572">
    <property type="entry name" value="OxRdtase_Mopterin-bd_dom"/>
</dbReference>
<dbReference type="Gene3D" id="2.60.40.650">
    <property type="match status" value="1"/>
</dbReference>
<name>A0ABW4THM9_9ACTN</name>
<comment type="caution">
    <text evidence="7">The sequence shown here is derived from an EMBL/GenBank/DDBJ whole genome shotgun (WGS) entry which is preliminary data.</text>
</comment>
<evidence type="ECO:0000313" key="8">
    <source>
        <dbReference type="Proteomes" id="UP001597351"/>
    </source>
</evidence>
<feature type="domain" description="Moybdenum cofactor oxidoreductase dimerisation" evidence="6">
    <location>
        <begin position="258"/>
        <end position="333"/>
    </location>
</feature>
<dbReference type="SUPFAM" id="SSF56524">
    <property type="entry name" value="Oxidoreductase molybdopterin-binding domain"/>
    <property type="match status" value="1"/>
</dbReference>
<dbReference type="Gene3D" id="3.90.420.10">
    <property type="entry name" value="Oxidoreductase, molybdopterin-binding domain"/>
    <property type="match status" value="1"/>
</dbReference>
<accession>A0ABW4THM9</accession>
<evidence type="ECO:0000256" key="2">
    <source>
        <dbReference type="ARBA" id="ARBA00022505"/>
    </source>
</evidence>
<reference evidence="8" key="1">
    <citation type="journal article" date="2019" name="Int. J. Syst. Evol. Microbiol.">
        <title>The Global Catalogue of Microorganisms (GCM) 10K type strain sequencing project: providing services to taxonomists for standard genome sequencing and annotation.</title>
        <authorList>
            <consortium name="The Broad Institute Genomics Platform"/>
            <consortium name="The Broad Institute Genome Sequencing Center for Infectious Disease"/>
            <person name="Wu L."/>
            <person name="Ma J."/>
        </authorList>
    </citation>
    <scope>NUCLEOTIDE SEQUENCE [LARGE SCALE GENOMIC DNA]</scope>
    <source>
        <strain evidence="8">CGMCC 1.12477</strain>
    </source>
</reference>
<dbReference type="PANTHER" id="PTHR19372">
    <property type="entry name" value="SULFITE REDUCTASE"/>
    <property type="match status" value="1"/>
</dbReference>
<evidence type="ECO:0000259" key="6">
    <source>
        <dbReference type="Pfam" id="PF03404"/>
    </source>
</evidence>
<dbReference type="PANTHER" id="PTHR19372:SF7">
    <property type="entry name" value="SULFITE OXIDASE, MITOCHONDRIAL"/>
    <property type="match status" value="1"/>
</dbReference>
<feature type="domain" description="Oxidoreductase molybdopterin-binding" evidence="5">
    <location>
        <begin position="44"/>
        <end position="221"/>
    </location>
</feature>
<evidence type="ECO:0000256" key="1">
    <source>
        <dbReference type="ARBA" id="ARBA00001924"/>
    </source>
</evidence>
<dbReference type="CDD" id="cd02110">
    <property type="entry name" value="SO_family_Moco_dimer"/>
    <property type="match status" value="1"/>
</dbReference>
<evidence type="ECO:0000256" key="4">
    <source>
        <dbReference type="ARBA" id="ARBA00023002"/>
    </source>
</evidence>
<sequence length="358" mass="39503">MLRDALDRPLTDGFIVHGTDVETRWESDVPAVTPIDRFFVRNHTRPPVVDAGLWRLLLTGDGLYQDTTLSLADLRDLSPVTEELALECTGNGRHYFDRQQGTPRPGTQWETGAIGVARWTGVPLARVLRRVGLRPDAVSVMAVGLDDPYVEDGVDHGRVRRPLPIQKALDDVLVCWEMNGEPLPPDHGFPVRLVVPGWVGIASIKWLGELRVTRRPEPSPWNTRWYRMHGEGWHGEEAVLGRMPVKSLVDTLEPVPAGRPVVLRGRAWSGEAAIAGVELSTDGGASWRAARLVGQNRASCWTAWEAEVVFDRAGEHCLVTRAVDTDGRTQPDVSPDNDQGYLFSAPIRQSLTVAGCAD</sequence>
<organism evidence="7 8">
    <name type="scientific">Nocardioides aestuarii</name>
    <dbReference type="NCBI Taxonomy" id="252231"/>
    <lineage>
        <taxon>Bacteria</taxon>
        <taxon>Bacillati</taxon>
        <taxon>Actinomycetota</taxon>
        <taxon>Actinomycetes</taxon>
        <taxon>Propionibacteriales</taxon>
        <taxon>Nocardioidaceae</taxon>
        <taxon>Nocardioides</taxon>
    </lineage>
</organism>
<dbReference type="Proteomes" id="UP001597351">
    <property type="component" value="Unassembled WGS sequence"/>
</dbReference>
<dbReference type="SUPFAM" id="SSF81296">
    <property type="entry name" value="E set domains"/>
    <property type="match status" value="1"/>
</dbReference>
<dbReference type="PRINTS" id="PR00407">
    <property type="entry name" value="EUMOPTERIN"/>
</dbReference>
<dbReference type="InterPro" id="IPR008335">
    <property type="entry name" value="Mopterin_OxRdtase_euk"/>
</dbReference>
<gene>
    <name evidence="7" type="ORF">ACFSDE_04650</name>
</gene>
<dbReference type="InterPro" id="IPR005066">
    <property type="entry name" value="MoCF_OxRdtse_dimer"/>
</dbReference>
<dbReference type="EMBL" id="JBHUGD010000003">
    <property type="protein sequence ID" value="MFD1946068.1"/>
    <property type="molecule type" value="Genomic_DNA"/>
</dbReference>
<evidence type="ECO:0000313" key="7">
    <source>
        <dbReference type="EMBL" id="MFD1946068.1"/>
    </source>
</evidence>
<evidence type="ECO:0000256" key="3">
    <source>
        <dbReference type="ARBA" id="ARBA00022723"/>
    </source>
</evidence>
<evidence type="ECO:0000259" key="5">
    <source>
        <dbReference type="Pfam" id="PF00174"/>
    </source>
</evidence>
<comment type="cofactor">
    <cofactor evidence="1">
        <name>Mo-molybdopterin</name>
        <dbReference type="ChEBI" id="CHEBI:71302"/>
    </cofactor>
</comment>
<dbReference type="RefSeq" id="WP_343915977.1">
    <property type="nucleotide sequence ID" value="NZ_BAAAJT010000002.1"/>
</dbReference>